<dbReference type="EMBL" id="SEOQ01000381">
    <property type="protein sequence ID" value="TFY64203.1"/>
    <property type="molecule type" value="Genomic_DNA"/>
</dbReference>
<accession>A0A4Y9YQZ9</accession>
<feature type="region of interest" description="Disordered" evidence="1">
    <location>
        <begin position="212"/>
        <end position="231"/>
    </location>
</feature>
<feature type="region of interest" description="Disordered" evidence="1">
    <location>
        <begin position="337"/>
        <end position="365"/>
    </location>
</feature>
<reference evidence="2 3" key="1">
    <citation type="submission" date="2019-02" db="EMBL/GenBank/DDBJ databases">
        <title>Genome sequencing of the rare red list fungi Dentipellis fragilis.</title>
        <authorList>
            <person name="Buettner E."/>
            <person name="Kellner H."/>
        </authorList>
    </citation>
    <scope>NUCLEOTIDE SEQUENCE [LARGE SCALE GENOMIC DNA]</scope>
    <source>
        <strain evidence="2 3">DSM 105465</strain>
    </source>
</reference>
<gene>
    <name evidence="2" type="ORF">EVG20_g6026</name>
</gene>
<keyword evidence="3" id="KW-1185">Reference proteome</keyword>
<proteinExistence type="predicted"/>
<dbReference type="Proteomes" id="UP000298327">
    <property type="component" value="Unassembled WGS sequence"/>
</dbReference>
<sequence>MVSLASPVPQICISPAPAAEPVPEPFSPFDAQFSPSSPSGGEDPYRASLLSPPPTVSPRFHRQPSPLRPADAAAGKGLEQERFQALLAATRERNSTAGGKRVADLRKEIALKAHKSKQSASQFASQISVDVQFLNLVERRAMFLSKLTAPPSPSATMTPKTPPESPAIFHFTLPTPGLVSPLAMFEALDEEDGSFPNVQPWVEQVDYRVRSGKQINSPSPRRTVLQPANSQRLPSLDQITARLSTQKQATVTKDEPGSRLPAFLRSGSPPRRSSPELAKGPAPAALARVAKPAPKLPPPALDIPPMPVSPSSPVSPNLQITTTVVPRLGFVLAHESHRDEPVCLGPPRPQGQGHDVDAAPPHAWP</sequence>
<dbReference type="OrthoDB" id="3250108at2759"/>
<feature type="region of interest" description="Disordered" evidence="1">
    <location>
        <begin position="13"/>
        <end position="75"/>
    </location>
</feature>
<evidence type="ECO:0000313" key="2">
    <source>
        <dbReference type="EMBL" id="TFY64203.1"/>
    </source>
</evidence>
<evidence type="ECO:0000256" key="1">
    <source>
        <dbReference type="SAM" id="MobiDB-lite"/>
    </source>
</evidence>
<evidence type="ECO:0000313" key="3">
    <source>
        <dbReference type="Proteomes" id="UP000298327"/>
    </source>
</evidence>
<organism evidence="2 3">
    <name type="scientific">Dentipellis fragilis</name>
    <dbReference type="NCBI Taxonomy" id="205917"/>
    <lineage>
        <taxon>Eukaryota</taxon>
        <taxon>Fungi</taxon>
        <taxon>Dikarya</taxon>
        <taxon>Basidiomycota</taxon>
        <taxon>Agaricomycotina</taxon>
        <taxon>Agaricomycetes</taxon>
        <taxon>Russulales</taxon>
        <taxon>Hericiaceae</taxon>
        <taxon>Dentipellis</taxon>
    </lineage>
</organism>
<feature type="compositionally biased region" description="Polar residues" evidence="1">
    <location>
        <begin position="213"/>
        <end position="231"/>
    </location>
</feature>
<feature type="compositionally biased region" description="Low complexity" evidence="1">
    <location>
        <begin position="265"/>
        <end position="284"/>
    </location>
</feature>
<comment type="caution">
    <text evidence="2">The sequence shown here is derived from an EMBL/GenBank/DDBJ whole genome shotgun (WGS) entry which is preliminary data.</text>
</comment>
<protein>
    <submittedName>
        <fullName evidence="2">Uncharacterized protein</fullName>
    </submittedName>
</protein>
<dbReference type="AlphaFoldDB" id="A0A4Y9YQZ9"/>
<name>A0A4Y9YQZ9_9AGAM</name>
<feature type="region of interest" description="Disordered" evidence="1">
    <location>
        <begin position="244"/>
        <end position="284"/>
    </location>
</feature>